<dbReference type="RefSeq" id="WP_184812871.1">
    <property type="nucleotide sequence ID" value="NZ_JACHJQ010000005.1"/>
</dbReference>
<gene>
    <name evidence="2" type="ORF">FHR82_005015</name>
</gene>
<feature type="chain" id="PRO_5030646605" evidence="1">
    <location>
        <begin position="25"/>
        <end position="292"/>
    </location>
</feature>
<evidence type="ECO:0000256" key="1">
    <source>
        <dbReference type="SAM" id="SignalP"/>
    </source>
</evidence>
<sequence length="292" mass="31806">MRWKIPASVLLVLALLIPASTAVAQTGSSRLDETTCQAVVYTDIRELFVVDLDTASDLEIRMLANRISSVAGAESLTGLYEAVQELLRNGSPDEIRAFLQEGWQTHWTIDLRVTVLRTMGDPAAGANVRAAAQEALDDGTIDTFLTYLNHGLYVARALDAGWSLEVHTDIRGLFVVDLDTASDLEIRMLANRISSVAGAESLTGLYEAVQELLRNGSPDEIRAFLQEGWQTHWTMDLRVTVLRTMGDPAAGANVRAAAQEALDDGTIDTFLTYLNHGLYVARALDACESQPA</sequence>
<accession>A0A7W7Q7Y5</accession>
<dbReference type="Pfam" id="PF03752">
    <property type="entry name" value="ALF"/>
    <property type="match status" value="2"/>
</dbReference>
<comment type="caution">
    <text evidence="2">The sequence shown here is derived from an EMBL/GenBank/DDBJ whole genome shotgun (WGS) entry which is preliminary data.</text>
</comment>
<evidence type="ECO:0000313" key="2">
    <source>
        <dbReference type="EMBL" id="MBB4908762.1"/>
    </source>
</evidence>
<protein>
    <submittedName>
        <fullName evidence="2">Uncharacterized protein</fullName>
    </submittedName>
</protein>
<dbReference type="InterPro" id="IPR005506">
    <property type="entry name" value="DUF312_ALF"/>
</dbReference>
<keyword evidence="3" id="KW-1185">Reference proteome</keyword>
<reference evidence="2 3" key="1">
    <citation type="submission" date="2020-08" db="EMBL/GenBank/DDBJ databases">
        <title>Genomic Encyclopedia of Type Strains, Phase III (KMG-III): the genomes of soil and plant-associated and newly described type strains.</title>
        <authorList>
            <person name="Whitman W."/>
        </authorList>
    </citation>
    <scope>NUCLEOTIDE SEQUENCE [LARGE SCALE GENOMIC DNA]</scope>
    <source>
        <strain evidence="2 3">CECT 8960</strain>
    </source>
</reference>
<proteinExistence type="predicted"/>
<feature type="signal peptide" evidence="1">
    <location>
        <begin position="1"/>
        <end position="24"/>
    </location>
</feature>
<dbReference type="Proteomes" id="UP000520767">
    <property type="component" value="Unassembled WGS sequence"/>
</dbReference>
<evidence type="ECO:0000313" key="3">
    <source>
        <dbReference type="Proteomes" id="UP000520767"/>
    </source>
</evidence>
<dbReference type="AlphaFoldDB" id="A0A7W7Q7Y5"/>
<name>A0A7W7Q7Y5_9PSEU</name>
<dbReference type="EMBL" id="JACHJQ010000005">
    <property type="protein sequence ID" value="MBB4908762.1"/>
    <property type="molecule type" value="Genomic_DNA"/>
</dbReference>
<keyword evidence="1" id="KW-0732">Signal</keyword>
<organism evidence="2 3">
    <name type="scientific">Actinophytocola algeriensis</name>
    <dbReference type="NCBI Taxonomy" id="1768010"/>
    <lineage>
        <taxon>Bacteria</taxon>
        <taxon>Bacillati</taxon>
        <taxon>Actinomycetota</taxon>
        <taxon>Actinomycetes</taxon>
        <taxon>Pseudonocardiales</taxon>
        <taxon>Pseudonocardiaceae</taxon>
    </lineage>
</organism>